<keyword evidence="2" id="KW-0812">Transmembrane</keyword>
<protein>
    <submittedName>
        <fullName evidence="3">Uncharacterized protein</fullName>
    </submittedName>
</protein>
<feature type="compositionally biased region" description="Polar residues" evidence="1">
    <location>
        <begin position="270"/>
        <end position="287"/>
    </location>
</feature>
<keyword evidence="2" id="KW-1133">Transmembrane helix</keyword>
<feature type="transmembrane region" description="Helical" evidence="2">
    <location>
        <begin position="7"/>
        <end position="26"/>
    </location>
</feature>
<name>A0AAV9HFU2_9PEZI</name>
<proteinExistence type="predicted"/>
<reference evidence="3" key="1">
    <citation type="journal article" date="2023" name="Mol. Phylogenet. Evol.">
        <title>Genome-scale phylogeny and comparative genomics of the fungal order Sordariales.</title>
        <authorList>
            <person name="Hensen N."/>
            <person name="Bonometti L."/>
            <person name="Westerberg I."/>
            <person name="Brannstrom I.O."/>
            <person name="Guillou S."/>
            <person name="Cros-Aarteil S."/>
            <person name="Calhoun S."/>
            <person name="Haridas S."/>
            <person name="Kuo A."/>
            <person name="Mondo S."/>
            <person name="Pangilinan J."/>
            <person name="Riley R."/>
            <person name="LaButti K."/>
            <person name="Andreopoulos B."/>
            <person name="Lipzen A."/>
            <person name="Chen C."/>
            <person name="Yan M."/>
            <person name="Daum C."/>
            <person name="Ng V."/>
            <person name="Clum A."/>
            <person name="Steindorff A."/>
            <person name="Ohm R.A."/>
            <person name="Martin F."/>
            <person name="Silar P."/>
            <person name="Natvig D.O."/>
            <person name="Lalanne C."/>
            <person name="Gautier V."/>
            <person name="Ament-Velasquez S.L."/>
            <person name="Kruys A."/>
            <person name="Hutchinson M.I."/>
            <person name="Powell A.J."/>
            <person name="Barry K."/>
            <person name="Miller A.N."/>
            <person name="Grigoriev I.V."/>
            <person name="Debuchy R."/>
            <person name="Gladieux P."/>
            <person name="Hiltunen Thoren M."/>
            <person name="Johannesson H."/>
        </authorList>
    </citation>
    <scope>NUCLEOTIDE SEQUENCE</scope>
    <source>
        <strain evidence="3">PSN324</strain>
    </source>
</reference>
<keyword evidence="4" id="KW-1185">Reference proteome</keyword>
<comment type="caution">
    <text evidence="3">The sequence shown here is derived from an EMBL/GenBank/DDBJ whole genome shotgun (WGS) entry which is preliminary data.</text>
</comment>
<dbReference type="Proteomes" id="UP001321749">
    <property type="component" value="Unassembled WGS sequence"/>
</dbReference>
<feature type="region of interest" description="Disordered" evidence="1">
    <location>
        <begin position="67"/>
        <end position="95"/>
    </location>
</feature>
<evidence type="ECO:0000256" key="1">
    <source>
        <dbReference type="SAM" id="MobiDB-lite"/>
    </source>
</evidence>
<keyword evidence="2" id="KW-0472">Membrane</keyword>
<dbReference type="AlphaFoldDB" id="A0AAV9HFU2"/>
<feature type="region of interest" description="Disordered" evidence="1">
    <location>
        <begin position="214"/>
        <end position="316"/>
    </location>
</feature>
<feature type="compositionally biased region" description="Basic and acidic residues" evidence="1">
    <location>
        <begin position="252"/>
        <end position="262"/>
    </location>
</feature>
<feature type="compositionally biased region" description="Polar residues" evidence="1">
    <location>
        <begin position="299"/>
        <end position="309"/>
    </location>
</feature>
<gene>
    <name evidence="3" type="ORF">QBC42DRAFT_277007</name>
</gene>
<organism evidence="3 4">
    <name type="scientific">Cladorrhinum samala</name>
    <dbReference type="NCBI Taxonomy" id="585594"/>
    <lineage>
        <taxon>Eukaryota</taxon>
        <taxon>Fungi</taxon>
        <taxon>Dikarya</taxon>
        <taxon>Ascomycota</taxon>
        <taxon>Pezizomycotina</taxon>
        <taxon>Sordariomycetes</taxon>
        <taxon>Sordariomycetidae</taxon>
        <taxon>Sordariales</taxon>
        <taxon>Podosporaceae</taxon>
        <taxon>Cladorrhinum</taxon>
    </lineage>
</organism>
<evidence type="ECO:0000313" key="4">
    <source>
        <dbReference type="Proteomes" id="UP001321749"/>
    </source>
</evidence>
<feature type="compositionally biased region" description="Low complexity" evidence="1">
    <location>
        <begin position="214"/>
        <end position="225"/>
    </location>
</feature>
<evidence type="ECO:0000256" key="2">
    <source>
        <dbReference type="SAM" id="Phobius"/>
    </source>
</evidence>
<dbReference type="EMBL" id="MU865074">
    <property type="protein sequence ID" value="KAK4458302.1"/>
    <property type="molecule type" value="Genomic_DNA"/>
</dbReference>
<sequence>MALINPVHGLVVPFLCIFTIPLAIFAGITSALAFSVLMFRVAVIYLDIALALVPQYFKGKARAGLASSDKRKHSRGDGWKTPVSPPGSAGSCSGFSSPSPITPFPQTTGHLSSGYISPHRRKSSYGFGFALRKSRRSSSQVSLGSLGTITPIHEDEVSYDITPAPATASEVLASSVGLGRDFEGIGGWRLDDGQDDGSDWAAINSRLELPLERSSFSRHSQRSQSVGPLTASEGSWMMMSNPGSRNGSGVEESQRNVRERRFSLGALKGTSPNSSRVRMNLSQNTALPSPFPTLDLESSYFQPDKTSPRSPKKAVP</sequence>
<accession>A0AAV9HFU2</accession>
<evidence type="ECO:0000313" key="3">
    <source>
        <dbReference type="EMBL" id="KAK4458302.1"/>
    </source>
</evidence>
<reference evidence="3" key="2">
    <citation type="submission" date="2023-06" db="EMBL/GenBank/DDBJ databases">
        <authorList>
            <consortium name="Lawrence Berkeley National Laboratory"/>
            <person name="Mondo S.J."/>
            <person name="Hensen N."/>
            <person name="Bonometti L."/>
            <person name="Westerberg I."/>
            <person name="Brannstrom I.O."/>
            <person name="Guillou S."/>
            <person name="Cros-Aarteil S."/>
            <person name="Calhoun S."/>
            <person name="Haridas S."/>
            <person name="Kuo A."/>
            <person name="Pangilinan J."/>
            <person name="Riley R."/>
            <person name="Labutti K."/>
            <person name="Andreopoulos B."/>
            <person name="Lipzen A."/>
            <person name="Chen C."/>
            <person name="Yanf M."/>
            <person name="Daum C."/>
            <person name="Ng V."/>
            <person name="Clum A."/>
            <person name="Steindorff A."/>
            <person name="Ohm R."/>
            <person name="Martin F."/>
            <person name="Silar P."/>
            <person name="Natvig D."/>
            <person name="Lalanne C."/>
            <person name="Gautier V."/>
            <person name="Ament-Velasquez S.L."/>
            <person name="Kruys A."/>
            <person name="Hutchinson M.I."/>
            <person name="Powell A.J."/>
            <person name="Barry K."/>
            <person name="Miller A.N."/>
            <person name="Grigoriev I.V."/>
            <person name="Debuchy R."/>
            <person name="Gladieux P."/>
            <person name="Thoren M.H."/>
            <person name="Johannesson H."/>
        </authorList>
    </citation>
    <scope>NUCLEOTIDE SEQUENCE</scope>
    <source>
        <strain evidence="3">PSN324</strain>
    </source>
</reference>
<feature type="compositionally biased region" description="Low complexity" evidence="1">
    <location>
        <begin position="86"/>
        <end position="95"/>
    </location>
</feature>